<sequence>MPVGRGRGINQNGKAKDRGSNVGGAQMSAVNASRNRNQRLPAASNNASSKTSPGTEQASARSSSSNEGPSNSLSNRQKQQTISNGVSSAHGSAMRRGMGRGHVILDGEQPGSSGVRSRPSFGQDLSHPSVNKSDIPNLVAPIVNDSCVMAPKLPPAKVQQSVKLITNTFPLEIEDRLVYRYDVRVSAQSLSTGGRVIDLCRGSDTDRQRKCMLLLRLALERYGRAREMAYIYDLSSTLFTNEQLDLKEVSRITVEPSEMTPELRGLLGGNTRVLIEITECAEYAHSFNVRDFMSSVSNDLNVQDHSLRQFLEILTNQSALKEGTHYAFGSGRLFLKDGRRVGMPELDLGGGRRLVSGVDKGIRFIGGGGKSIVPALVLDSKKASFFDGIPLLDLTAEIWMGERGRPIPQLRGPNFNEFVRYVGFSVNDLLVRRSMSMKPFRISFLSKIPTGKIRVTLSKRADSVSLFEQYRSLGLTIRVDLPAVVFQTRTGKAFFPMEILTVVPGQRVPLYKQTPYQTSEIIKQSVVKPDIRFKAIMRHMEALNLHEGGKRNEYLAAFGVRISNEPLKVDANRRALPTIGFSGKSFATVDRGKASWSSDKYVAPARVSQFHILFDDKTEAKSVKDFATALCKEADRRGIVIETKPHIECVPYAELEEYFKLLEGDPRRPIFVMYIDRRDGSHDDLKLLEALYQVITQHVASSTMQTVPKKRQTLENIVNKMNLKNFGQNYIVVPEEFARNKWIGKGETLVIGYDVCHPESQPARDRRMGLPADQPSVIGISFNGARNAETFIGDYAYHEPRKEQVTGSILEERAFWMLKLFKKNRGHLPKLIIITRDGVSEGQFKMVMEEELEAIKAGVRNYAEYVNETAYEPKYVVIIATKRHNKRFFLEQENGYVGNTQPGTVVDHTVTRPDVTELFMQAHRVIQGTGKLPAYTMLVNEVNMDMEELQSMMIALCFTHQIVNSSVSIPEPIFQADEWAKRGRNNFKAMKRRRNYSLPRRQDGSVDWQAVTNELCYMNKALENTRSNA</sequence>
<reference evidence="3 4" key="1">
    <citation type="submission" date="2014-11" db="EMBL/GenBank/DDBJ databases">
        <title>Genetic blueprint of the zoonotic pathogen Toxocara canis.</title>
        <authorList>
            <person name="Zhu X.-Q."/>
            <person name="Korhonen P.K."/>
            <person name="Cai H."/>
            <person name="Young N.D."/>
            <person name="Nejsum P."/>
            <person name="von Samson-Himmelstjerna G."/>
            <person name="Boag P.R."/>
            <person name="Tan P."/>
            <person name="Li Q."/>
            <person name="Min J."/>
            <person name="Yang Y."/>
            <person name="Wang X."/>
            <person name="Fang X."/>
            <person name="Hall R.S."/>
            <person name="Hofmann A."/>
            <person name="Sternberg P.W."/>
            <person name="Jex A.R."/>
            <person name="Gasser R.B."/>
        </authorList>
    </citation>
    <scope>NUCLEOTIDE SEQUENCE [LARGE SCALE GENOMIC DNA]</scope>
    <source>
        <strain evidence="3">PN_DK_2014</strain>
    </source>
</reference>
<feature type="compositionally biased region" description="Low complexity" evidence="1">
    <location>
        <begin position="59"/>
        <end position="75"/>
    </location>
</feature>
<dbReference type="InterPro" id="IPR036085">
    <property type="entry name" value="PAZ_dom_sf"/>
</dbReference>
<dbReference type="InterPro" id="IPR003165">
    <property type="entry name" value="Piwi"/>
</dbReference>
<dbReference type="Proteomes" id="UP000031036">
    <property type="component" value="Unassembled WGS sequence"/>
</dbReference>
<dbReference type="GO" id="GO:0003676">
    <property type="term" value="F:nucleic acid binding"/>
    <property type="evidence" value="ECO:0007669"/>
    <property type="project" value="InterPro"/>
</dbReference>
<name>A0A0B2UVH5_TOXCA</name>
<evidence type="ECO:0000259" key="2">
    <source>
        <dbReference type="PROSITE" id="PS50822"/>
    </source>
</evidence>
<organism evidence="3 4">
    <name type="scientific">Toxocara canis</name>
    <name type="common">Canine roundworm</name>
    <dbReference type="NCBI Taxonomy" id="6265"/>
    <lineage>
        <taxon>Eukaryota</taxon>
        <taxon>Metazoa</taxon>
        <taxon>Ecdysozoa</taxon>
        <taxon>Nematoda</taxon>
        <taxon>Chromadorea</taxon>
        <taxon>Rhabditida</taxon>
        <taxon>Spirurina</taxon>
        <taxon>Ascaridomorpha</taxon>
        <taxon>Ascaridoidea</taxon>
        <taxon>Toxocaridae</taxon>
        <taxon>Toxocara</taxon>
    </lineage>
</organism>
<protein>
    <submittedName>
        <fullName evidence="3">Germ cell-expressed protein R06C7.1</fullName>
    </submittedName>
</protein>
<dbReference type="PROSITE" id="PS50822">
    <property type="entry name" value="PIWI"/>
    <property type="match status" value="1"/>
</dbReference>
<evidence type="ECO:0000313" key="4">
    <source>
        <dbReference type="Proteomes" id="UP000031036"/>
    </source>
</evidence>
<dbReference type="STRING" id="6265.A0A0B2UVH5"/>
<feature type="domain" description="Piwi" evidence="2">
    <location>
        <begin position="694"/>
        <end position="988"/>
    </location>
</feature>
<dbReference type="InterPro" id="IPR036397">
    <property type="entry name" value="RNaseH_sf"/>
</dbReference>
<dbReference type="Gene3D" id="2.170.260.10">
    <property type="entry name" value="paz domain"/>
    <property type="match status" value="1"/>
</dbReference>
<dbReference type="SUPFAM" id="SSF53098">
    <property type="entry name" value="Ribonuclease H-like"/>
    <property type="match status" value="1"/>
</dbReference>
<dbReference type="InterPro" id="IPR012337">
    <property type="entry name" value="RNaseH-like_sf"/>
</dbReference>
<accession>A0A0B2UVH5</accession>
<evidence type="ECO:0000313" key="3">
    <source>
        <dbReference type="EMBL" id="KHN72815.1"/>
    </source>
</evidence>
<dbReference type="AlphaFoldDB" id="A0A0B2UVH5"/>
<feature type="compositionally biased region" description="Polar residues" evidence="1">
    <location>
        <begin position="43"/>
        <end position="58"/>
    </location>
</feature>
<dbReference type="Gene3D" id="3.30.420.10">
    <property type="entry name" value="Ribonuclease H-like superfamily/Ribonuclease H"/>
    <property type="match status" value="1"/>
</dbReference>
<dbReference type="SUPFAM" id="SSF101690">
    <property type="entry name" value="PAZ domain"/>
    <property type="match status" value="1"/>
</dbReference>
<dbReference type="PANTHER" id="PTHR22891">
    <property type="entry name" value="EUKARYOTIC TRANSLATION INITIATION FACTOR 2C"/>
    <property type="match status" value="1"/>
</dbReference>
<comment type="caution">
    <text evidence="3">The sequence shown here is derived from an EMBL/GenBank/DDBJ whole genome shotgun (WGS) entry which is preliminary data.</text>
</comment>
<gene>
    <name evidence="3" type="primary">R06C7.1</name>
    <name evidence="3" type="ORF">Tcan_14303</name>
</gene>
<keyword evidence="4" id="KW-1185">Reference proteome</keyword>
<dbReference type="OrthoDB" id="10252740at2759"/>
<dbReference type="EMBL" id="JPKZ01003190">
    <property type="protein sequence ID" value="KHN72815.1"/>
    <property type="molecule type" value="Genomic_DNA"/>
</dbReference>
<evidence type="ECO:0000256" key="1">
    <source>
        <dbReference type="SAM" id="MobiDB-lite"/>
    </source>
</evidence>
<dbReference type="Gene3D" id="3.40.50.2300">
    <property type="match status" value="1"/>
</dbReference>
<proteinExistence type="predicted"/>
<feature type="region of interest" description="Disordered" evidence="1">
    <location>
        <begin position="1"/>
        <end position="129"/>
    </location>
</feature>
<dbReference type="Pfam" id="PF02171">
    <property type="entry name" value="Piwi"/>
    <property type="match status" value="1"/>
</dbReference>
<dbReference type="SMART" id="SM00950">
    <property type="entry name" value="Piwi"/>
    <property type="match status" value="1"/>
</dbReference>
<dbReference type="OMA" id="NISECRE"/>
<feature type="compositionally biased region" description="Polar residues" evidence="1">
    <location>
        <begin position="76"/>
        <end position="90"/>
    </location>
</feature>